<protein>
    <submittedName>
        <fullName evidence="1">Uncharacterized protein</fullName>
    </submittedName>
</protein>
<sequence length="102" mass="11475">MSWTDQHARTDIVHTVLTRAATDPASPDLFAGIPGLERLFGDAEGLLLTLRYRWNIHFDAKLEQGLTEVEAYLELAAEQPVLRAVLEAQYGRRNHASETMAR</sequence>
<organism evidence="1 2">
    <name type="scientific">Nocardia amamiensis</name>
    <dbReference type="NCBI Taxonomy" id="404578"/>
    <lineage>
        <taxon>Bacteria</taxon>
        <taxon>Bacillati</taxon>
        <taxon>Actinomycetota</taxon>
        <taxon>Actinomycetes</taxon>
        <taxon>Mycobacteriales</taxon>
        <taxon>Nocardiaceae</taxon>
        <taxon>Nocardia</taxon>
    </lineage>
</organism>
<name>A0ABS0CJQ3_9NOCA</name>
<proteinExistence type="predicted"/>
<gene>
    <name evidence="1" type="ORF">IU459_04615</name>
</gene>
<reference evidence="1 2" key="1">
    <citation type="submission" date="2020-10" db="EMBL/GenBank/DDBJ databases">
        <title>Identification of Nocardia species via Next-generation sequencing and recognition of intraspecies genetic diversity.</title>
        <authorList>
            <person name="Li P."/>
            <person name="Li P."/>
            <person name="Lu B."/>
        </authorList>
    </citation>
    <scope>NUCLEOTIDE SEQUENCE [LARGE SCALE GENOMIC DNA]</scope>
    <source>
        <strain evidence="1 2">BJ06-0157</strain>
    </source>
</reference>
<comment type="caution">
    <text evidence="1">The sequence shown here is derived from an EMBL/GenBank/DDBJ whole genome shotgun (WGS) entry which is preliminary data.</text>
</comment>
<dbReference type="RefSeq" id="WP_195128207.1">
    <property type="nucleotide sequence ID" value="NZ_JADLQX010000003.1"/>
</dbReference>
<evidence type="ECO:0000313" key="2">
    <source>
        <dbReference type="Proteomes" id="UP000702209"/>
    </source>
</evidence>
<dbReference type="EMBL" id="JADLQX010000003">
    <property type="protein sequence ID" value="MBF6296826.1"/>
    <property type="molecule type" value="Genomic_DNA"/>
</dbReference>
<evidence type="ECO:0000313" key="1">
    <source>
        <dbReference type="EMBL" id="MBF6296826.1"/>
    </source>
</evidence>
<accession>A0ABS0CJQ3</accession>
<keyword evidence="2" id="KW-1185">Reference proteome</keyword>
<dbReference type="Proteomes" id="UP000702209">
    <property type="component" value="Unassembled WGS sequence"/>
</dbReference>